<sequence>MFARQFYKLVPNLLPEIWKKKTISYLLKRYLGHFLSESVTLEQLTVDLGQGKGSIRDLNLDVEAAAAAHVPLHLPMSPSSVFYNSEMRSSGSLGSLDSERDLGFLAISGLLEDVPVEIIDGFIQSIELVVPWSSLLKESTTVEIHGLELTIRPKQVQGTAAFLDTMSMLNSMSMTSSLQLARECLQSEQPPKPTESPTEEQSPFEGVQMFAQTIESVLSRVKVTLVNTVLRLEYVDPNSGLGVGLEIKIERMEYFDDQSMAEDPTAAGSSTDKQDEGGDWQPAILIKNFHAMGTTITLDTFNHNLHDLMSGGPDSLGNSPNMYISTLSSLHASQHPPYRSEGEGETQGPPIHPIPIAVLVGKSMMKVKVKQKESLEGPKVKVKQKESLEGPKLGLDCQFGALHSLLSPQQIHSLLQLISGFAQPSATSSRSGKGRTTVNRPMDSADFERVEQELQRHLQAERLKRQGVEMHGVQDDVLMNVLASTFPHSEMGATPRTSARQSKKHKDSGARVMNDPSAEISHYYMKVGMVSVCLLHEDPKPDYHKGGKSSYTDKMKALANEFFRNVRLINFMGHNLSLRDIRDKVSNALPLDHIGLLSKPLSLECVERTLRKNHSYSVDVTLHSAELVECLFDRRETDLGSMSFTADTDVKLPQYSEVSVLPAENCSRPRAGYER</sequence>
<comment type="subcellular location">
    <subcellularLocation>
        <location evidence="1">Endoplasmic reticulum membrane</location>
        <topology evidence="1">Peripheral membrane protein</topology>
    </subcellularLocation>
    <subcellularLocation>
        <location evidence="2">Preautophagosomal structure membrane</location>
        <topology evidence="2">Peripheral membrane protein</topology>
    </subcellularLocation>
</comment>
<evidence type="ECO:0000256" key="1">
    <source>
        <dbReference type="ARBA" id="ARBA00004406"/>
    </source>
</evidence>
<dbReference type="GO" id="GO:0006914">
    <property type="term" value="P:autophagy"/>
    <property type="evidence" value="ECO:0007669"/>
    <property type="project" value="UniProtKB-KW"/>
</dbReference>
<comment type="similarity">
    <text evidence="3">Belongs to the ATG2 family.</text>
</comment>
<evidence type="ECO:0000256" key="5">
    <source>
        <dbReference type="ARBA" id="ARBA00022448"/>
    </source>
</evidence>
<protein>
    <recommendedName>
        <fullName evidence="4">Autophagy-related protein 2</fullName>
    </recommendedName>
</protein>
<dbReference type="Proteomes" id="UP001519460">
    <property type="component" value="Unassembled WGS sequence"/>
</dbReference>
<reference evidence="13 14" key="1">
    <citation type="journal article" date="2023" name="Sci. Data">
        <title>Genome assembly of the Korean intertidal mud-creeper Batillaria attramentaria.</title>
        <authorList>
            <person name="Patra A.K."/>
            <person name="Ho P.T."/>
            <person name="Jun S."/>
            <person name="Lee S.J."/>
            <person name="Kim Y."/>
            <person name="Won Y.J."/>
        </authorList>
    </citation>
    <scope>NUCLEOTIDE SEQUENCE [LARGE SCALE GENOMIC DNA]</scope>
    <source>
        <strain evidence="13">Wonlab-2016</strain>
    </source>
</reference>
<dbReference type="PANTHER" id="PTHR13190">
    <property type="entry name" value="AUTOPHAGY-RELATED 2, ISOFORM A"/>
    <property type="match status" value="1"/>
</dbReference>
<comment type="catalytic activity">
    <reaction evidence="11">
        <text>a 1,2-diacyl-sn-glycero-3-phosphoethanolamine(in) = a 1,2-diacyl-sn-glycero-3-phosphoethanolamine(out)</text>
        <dbReference type="Rhea" id="RHEA:38895"/>
        <dbReference type="ChEBI" id="CHEBI:64612"/>
    </reaction>
</comment>
<dbReference type="GO" id="GO:0034045">
    <property type="term" value="C:phagophore assembly site membrane"/>
    <property type="evidence" value="ECO:0007669"/>
    <property type="project" value="UniProtKB-SubCell"/>
</dbReference>
<evidence type="ECO:0000256" key="11">
    <source>
        <dbReference type="ARBA" id="ARBA00024615"/>
    </source>
</evidence>
<gene>
    <name evidence="13" type="ORF">BaRGS_00001720</name>
</gene>
<dbReference type="InterPro" id="IPR026849">
    <property type="entry name" value="ATG2"/>
</dbReference>
<evidence type="ECO:0000256" key="10">
    <source>
        <dbReference type="ARBA" id="ARBA00024479"/>
    </source>
</evidence>
<keyword evidence="5" id="KW-0813">Transport</keyword>
<keyword evidence="7" id="KW-0072">Autophagy</keyword>
<organism evidence="13 14">
    <name type="scientific">Batillaria attramentaria</name>
    <dbReference type="NCBI Taxonomy" id="370345"/>
    <lineage>
        <taxon>Eukaryota</taxon>
        <taxon>Metazoa</taxon>
        <taxon>Spiralia</taxon>
        <taxon>Lophotrochozoa</taxon>
        <taxon>Mollusca</taxon>
        <taxon>Gastropoda</taxon>
        <taxon>Caenogastropoda</taxon>
        <taxon>Sorbeoconcha</taxon>
        <taxon>Cerithioidea</taxon>
        <taxon>Batillariidae</taxon>
        <taxon>Batillaria</taxon>
    </lineage>
</organism>
<dbReference type="EMBL" id="JACVVK020000005">
    <property type="protein sequence ID" value="KAK7506869.1"/>
    <property type="molecule type" value="Genomic_DNA"/>
</dbReference>
<feature type="region of interest" description="Disordered" evidence="12">
    <location>
        <begin position="330"/>
        <end position="350"/>
    </location>
</feature>
<evidence type="ECO:0000256" key="4">
    <source>
        <dbReference type="ARBA" id="ARBA00018070"/>
    </source>
</evidence>
<evidence type="ECO:0000256" key="2">
    <source>
        <dbReference type="ARBA" id="ARBA00004623"/>
    </source>
</evidence>
<comment type="caution">
    <text evidence="13">The sequence shown here is derived from an EMBL/GenBank/DDBJ whole genome shotgun (WGS) entry which is preliminary data.</text>
</comment>
<feature type="region of interest" description="Disordered" evidence="12">
    <location>
        <begin position="259"/>
        <end position="279"/>
    </location>
</feature>
<accession>A0ABD0M4M7</accession>
<proteinExistence type="inferred from homology"/>
<keyword evidence="14" id="KW-1185">Reference proteome</keyword>
<evidence type="ECO:0000256" key="12">
    <source>
        <dbReference type="SAM" id="MobiDB-lite"/>
    </source>
</evidence>
<dbReference type="PANTHER" id="PTHR13190:SF1">
    <property type="entry name" value="AUTOPHAGY-RELATED 2, ISOFORM A"/>
    <property type="match status" value="1"/>
</dbReference>
<feature type="region of interest" description="Disordered" evidence="12">
    <location>
        <begin position="488"/>
        <end position="514"/>
    </location>
</feature>
<evidence type="ECO:0000256" key="3">
    <source>
        <dbReference type="ARBA" id="ARBA00009714"/>
    </source>
</evidence>
<keyword evidence="6" id="KW-0256">Endoplasmic reticulum</keyword>
<evidence type="ECO:0000313" key="13">
    <source>
        <dbReference type="EMBL" id="KAK7506869.1"/>
    </source>
</evidence>
<evidence type="ECO:0000256" key="8">
    <source>
        <dbReference type="ARBA" id="ARBA00023055"/>
    </source>
</evidence>
<evidence type="ECO:0000256" key="9">
    <source>
        <dbReference type="ARBA" id="ARBA00023136"/>
    </source>
</evidence>
<comment type="catalytic activity">
    <reaction evidence="10">
        <text>a 1,2-diacyl-sn-glycero-3-phospho-L-serine(in) = a 1,2-diacyl-sn-glycero-3-phospho-L-serine(out)</text>
        <dbReference type="Rhea" id="RHEA:38663"/>
        <dbReference type="ChEBI" id="CHEBI:57262"/>
    </reaction>
</comment>
<keyword evidence="8" id="KW-0445">Lipid transport</keyword>
<evidence type="ECO:0000313" key="14">
    <source>
        <dbReference type="Proteomes" id="UP001519460"/>
    </source>
</evidence>
<evidence type="ECO:0000256" key="6">
    <source>
        <dbReference type="ARBA" id="ARBA00022824"/>
    </source>
</evidence>
<dbReference type="GO" id="GO:0005789">
    <property type="term" value="C:endoplasmic reticulum membrane"/>
    <property type="evidence" value="ECO:0007669"/>
    <property type="project" value="UniProtKB-SubCell"/>
</dbReference>
<dbReference type="AlphaFoldDB" id="A0ABD0M4M7"/>
<dbReference type="GO" id="GO:0006869">
    <property type="term" value="P:lipid transport"/>
    <property type="evidence" value="ECO:0007669"/>
    <property type="project" value="UniProtKB-KW"/>
</dbReference>
<evidence type="ECO:0000256" key="7">
    <source>
        <dbReference type="ARBA" id="ARBA00023006"/>
    </source>
</evidence>
<name>A0ABD0M4M7_9CAEN</name>
<keyword evidence="9" id="KW-0472">Membrane</keyword>